<comment type="caution">
    <text evidence="1">The sequence shown here is derived from an EMBL/GenBank/DDBJ whole genome shotgun (WGS) entry which is preliminary data.</text>
</comment>
<gene>
    <name evidence="1" type="ORF">AWB75_06500</name>
</gene>
<organism evidence="1 2">
    <name type="scientific">Caballeronia catudaia</name>
    <dbReference type="NCBI Taxonomy" id="1777136"/>
    <lineage>
        <taxon>Bacteria</taxon>
        <taxon>Pseudomonadati</taxon>
        <taxon>Pseudomonadota</taxon>
        <taxon>Betaproteobacteria</taxon>
        <taxon>Burkholderiales</taxon>
        <taxon>Burkholderiaceae</taxon>
        <taxon>Caballeronia</taxon>
    </lineage>
</organism>
<dbReference type="OrthoDB" id="9005416at2"/>
<dbReference type="RefSeq" id="WP_159462832.1">
    <property type="nucleotide sequence ID" value="NZ_FCOF02000058.1"/>
</dbReference>
<protein>
    <recommendedName>
        <fullName evidence="3">Transposase</fullName>
    </recommendedName>
</protein>
<dbReference type="Proteomes" id="UP000054870">
    <property type="component" value="Unassembled WGS sequence"/>
</dbReference>
<sequence>MDDDVMGRAVVRTGARRPRQGEAFWREMVAAWKMSGVGTRRFCREQGLAVSTFGLWRKKFTGETPATSPLAVTADAAFVIARLEGEPAATPSSASADTSSSSTRDRVTLSIAGVRIEMSGVHAERIVRFVLGQLGGARC</sequence>
<keyword evidence="2" id="KW-1185">Reference proteome</keyword>
<accession>A0A158DBJ3</accession>
<name>A0A158DBJ3_9BURK</name>
<dbReference type="AlphaFoldDB" id="A0A158DBJ3"/>
<dbReference type="EMBL" id="FCOF02000058">
    <property type="protein sequence ID" value="SAK92025.1"/>
    <property type="molecule type" value="Genomic_DNA"/>
</dbReference>
<dbReference type="NCBIfam" id="NF047593">
    <property type="entry name" value="IS66_ISAeme5_TnpA"/>
    <property type="match status" value="1"/>
</dbReference>
<evidence type="ECO:0008006" key="3">
    <source>
        <dbReference type="Google" id="ProtNLM"/>
    </source>
</evidence>
<evidence type="ECO:0000313" key="1">
    <source>
        <dbReference type="EMBL" id="SAK92025.1"/>
    </source>
</evidence>
<evidence type="ECO:0000313" key="2">
    <source>
        <dbReference type="Proteomes" id="UP000054870"/>
    </source>
</evidence>
<proteinExistence type="predicted"/>
<reference evidence="1" key="1">
    <citation type="submission" date="2016-01" db="EMBL/GenBank/DDBJ databases">
        <authorList>
            <person name="Peeters C."/>
        </authorList>
    </citation>
    <scope>NUCLEOTIDE SEQUENCE [LARGE SCALE GENOMIC DNA]</scope>
    <source>
        <strain evidence="1">LMG 29318</strain>
    </source>
</reference>